<gene>
    <name evidence="1" type="ORF">Q4Q40_20140</name>
</gene>
<sequence length="428" mass="48414">MKLFKKVTIFCVAILCYKSYSQETPLDIKYKRSSLYTLILSDENIEHSENIQTSFVNTPIPEKFNNHIINTRTISKSDLVYVVDTLSESKPKKKGLLSKIPVKIGNDNKKKQEDDQKAIHKYLDSLGMAKSMLAKWFHRSEKGGFDMSLVAERGLYNASDLDVKLANQNERGKALLADAGEQLIKNTFVIVNDFKYTNKEEVAAKAKSFLTTVSSYAGENVALVANAASKGADVFGKGYIVRTRAYLYKLVWNEEVAAVFYNDFWTDDNSLDLERKKAFDETSVFKLEFVGVETGWADVQSTTLTTKTNEELIEIATVRAADNVIAKLQREYEVFRTKTPLLSGDPLSAKIGLKEGLKKGSKYEVLEQIVNKQGIIEYKRIGVITVNKDEIWDNTYLADEETPSEIQYSTFNGSKNKYYSGMLIRQIN</sequence>
<protein>
    <recommendedName>
        <fullName evidence="3">Curli production assembly/transport component CsgG</fullName>
    </recommendedName>
</protein>
<evidence type="ECO:0000313" key="2">
    <source>
        <dbReference type="Proteomes" id="UP001176806"/>
    </source>
</evidence>
<evidence type="ECO:0008006" key="3">
    <source>
        <dbReference type="Google" id="ProtNLM"/>
    </source>
</evidence>
<comment type="caution">
    <text evidence="1">The sequence shown here is derived from an EMBL/GenBank/DDBJ whole genome shotgun (WGS) entry which is preliminary data.</text>
</comment>
<keyword evidence="2" id="KW-1185">Reference proteome</keyword>
<dbReference type="Proteomes" id="UP001176806">
    <property type="component" value="Unassembled WGS sequence"/>
</dbReference>
<organism evidence="1 2">
    <name type="scientific">Flavivirga jejuensis</name>
    <dbReference type="NCBI Taxonomy" id="870487"/>
    <lineage>
        <taxon>Bacteria</taxon>
        <taxon>Pseudomonadati</taxon>
        <taxon>Bacteroidota</taxon>
        <taxon>Flavobacteriia</taxon>
        <taxon>Flavobacteriales</taxon>
        <taxon>Flavobacteriaceae</taxon>
        <taxon>Flavivirga</taxon>
    </lineage>
</organism>
<dbReference type="EMBL" id="JAUOEL010000008">
    <property type="protein sequence ID" value="MDO5976517.1"/>
    <property type="molecule type" value="Genomic_DNA"/>
</dbReference>
<accession>A0ABT8WTL0</accession>
<dbReference type="RefSeq" id="WP_303303815.1">
    <property type="nucleotide sequence ID" value="NZ_BAABDA010000007.1"/>
</dbReference>
<reference evidence="1" key="1">
    <citation type="submission" date="2023-07" db="EMBL/GenBank/DDBJ databases">
        <title>Two novel species in the genus Flavivirga.</title>
        <authorList>
            <person name="Kwon K."/>
        </authorList>
    </citation>
    <scope>NUCLEOTIDE SEQUENCE</scope>
    <source>
        <strain evidence="1">KACC 14158</strain>
    </source>
</reference>
<name>A0ABT8WTL0_9FLAO</name>
<evidence type="ECO:0000313" key="1">
    <source>
        <dbReference type="EMBL" id="MDO5976517.1"/>
    </source>
</evidence>
<proteinExistence type="predicted"/>